<evidence type="ECO:0000313" key="2">
    <source>
        <dbReference type="EMBL" id="SEJ31713.1"/>
    </source>
</evidence>
<organism evidence="2 3">
    <name type="scientific">Cyclobacterium xiamenense</name>
    <dbReference type="NCBI Taxonomy" id="1297121"/>
    <lineage>
        <taxon>Bacteria</taxon>
        <taxon>Pseudomonadati</taxon>
        <taxon>Bacteroidota</taxon>
        <taxon>Cytophagia</taxon>
        <taxon>Cytophagales</taxon>
        <taxon>Cyclobacteriaceae</taxon>
        <taxon>Cyclobacterium</taxon>
    </lineage>
</organism>
<name>A0A1H6XRN9_9BACT</name>
<dbReference type="EMBL" id="FNZH01000003">
    <property type="protein sequence ID" value="SEJ31713.1"/>
    <property type="molecule type" value="Genomic_DNA"/>
</dbReference>
<accession>A0A1H6XRN9</accession>
<dbReference type="OrthoDB" id="9798708at2"/>
<dbReference type="InterPro" id="IPR032820">
    <property type="entry name" value="ATPase_put"/>
</dbReference>
<dbReference type="AlphaFoldDB" id="A0A1H6XRN9"/>
<proteinExistence type="predicted"/>
<keyword evidence="1" id="KW-0472">Membrane</keyword>
<evidence type="ECO:0000256" key="1">
    <source>
        <dbReference type="SAM" id="Phobius"/>
    </source>
</evidence>
<dbReference type="Pfam" id="PF09527">
    <property type="entry name" value="ATPase_gene1"/>
    <property type="match status" value="1"/>
</dbReference>
<evidence type="ECO:0000313" key="3">
    <source>
        <dbReference type="Proteomes" id="UP000199403"/>
    </source>
</evidence>
<dbReference type="Proteomes" id="UP000199403">
    <property type="component" value="Unassembled WGS sequence"/>
</dbReference>
<reference evidence="3" key="1">
    <citation type="submission" date="2016-10" db="EMBL/GenBank/DDBJ databases">
        <authorList>
            <person name="Varghese N."/>
            <person name="Submissions S."/>
        </authorList>
    </citation>
    <scope>NUCLEOTIDE SEQUENCE [LARGE SCALE GENOMIC DNA]</scope>
    <source>
        <strain evidence="3">IBRC-M 10761</strain>
    </source>
</reference>
<feature type="transmembrane region" description="Helical" evidence="1">
    <location>
        <begin position="50"/>
        <end position="68"/>
    </location>
</feature>
<sequence length="76" mass="8574">MSTPKNKPPQIESRGFLKYIGLAFQMGTIIALGTYLGYRVDLKTDMVFPLYLLIGCFLSLAIAFYQLFKSLKSDDT</sequence>
<dbReference type="RefSeq" id="WP_092173417.1">
    <property type="nucleotide sequence ID" value="NZ_FNZH01000003.1"/>
</dbReference>
<keyword evidence="1" id="KW-1133">Transmembrane helix</keyword>
<protein>
    <submittedName>
        <fullName evidence="2">Putative F0F1-ATPase subunit Ca2+/Mg2+ transporter</fullName>
    </submittedName>
</protein>
<keyword evidence="1" id="KW-0812">Transmembrane</keyword>
<keyword evidence="3" id="KW-1185">Reference proteome</keyword>
<gene>
    <name evidence="2" type="ORF">SAMN05192553_103216</name>
</gene>
<feature type="transmembrane region" description="Helical" evidence="1">
    <location>
        <begin position="16"/>
        <end position="38"/>
    </location>
</feature>
<dbReference type="STRING" id="1416801.SAMN05192553_103216"/>